<dbReference type="PANTHER" id="PTHR28520">
    <property type="entry name" value="MITOTIC-SPINDLE ORGANIZING PROTEIN 1"/>
    <property type="match status" value="1"/>
</dbReference>
<evidence type="ECO:0000256" key="3">
    <source>
        <dbReference type="ARBA" id="ARBA00022490"/>
    </source>
</evidence>
<dbReference type="AlphaFoldDB" id="A0A9J6FXP1"/>
<reference evidence="6 7" key="1">
    <citation type="journal article" date="2020" name="Cell">
        <title>Large-Scale Comparative Analyses of Tick Genomes Elucidate Their Genetic Diversity and Vector Capacities.</title>
        <authorList>
            <consortium name="Tick Genome and Microbiome Consortium (TIGMIC)"/>
            <person name="Jia N."/>
            <person name="Wang J."/>
            <person name="Shi W."/>
            <person name="Du L."/>
            <person name="Sun Y."/>
            <person name="Zhan W."/>
            <person name="Jiang J.F."/>
            <person name="Wang Q."/>
            <person name="Zhang B."/>
            <person name="Ji P."/>
            <person name="Bell-Sakyi L."/>
            <person name="Cui X.M."/>
            <person name="Yuan T.T."/>
            <person name="Jiang B.G."/>
            <person name="Yang W.F."/>
            <person name="Lam T.T."/>
            <person name="Chang Q.C."/>
            <person name="Ding S.J."/>
            <person name="Wang X.J."/>
            <person name="Zhu J.G."/>
            <person name="Ruan X.D."/>
            <person name="Zhao L."/>
            <person name="Wei J.T."/>
            <person name="Ye R.Z."/>
            <person name="Que T.C."/>
            <person name="Du C.H."/>
            <person name="Zhou Y.H."/>
            <person name="Cheng J.X."/>
            <person name="Dai P.F."/>
            <person name="Guo W.B."/>
            <person name="Han X.H."/>
            <person name="Huang E.J."/>
            <person name="Li L.F."/>
            <person name="Wei W."/>
            <person name="Gao Y.C."/>
            <person name="Liu J.Z."/>
            <person name="Shao H.Z."/>
            <person name="Wang X."/>
            <person name="Wang C.C."/>
            <person name="Yang T.C."/>
            <person name="Huo Q.B."/>
            <person name="Li W."/>
            <person name="Chen H.Y."/>
            <person name="Chen S.E."/>
            <person name="Zhou L.G."/>
            <person name="Ni X.B."/>
            <person name="Tian J.H."/>
            <person name="Sheng Y."/>
            <person name="Liu T."/>
            <person name="Pan Y.S."/>
            <person name="Xia L.Y."/>
            <person name="Li J."/>
            <person name="Zhao F."/>
            <person name="Cao W.C."/>
        </authorList>
    </citation>
    <scope>NUCLEOTIDE SEQUENCE [LARGE SCALE GENOMIC DNA]</scope>
    <source>
        <strain evidence="6">HaeL-2018</strain>
    </source>
</reference>
<dbReference type="GO" id="GO:0031021">
    <property type="term" value="C:interphase microtubule organizing center"/>
    <property type="evidence" value="ECO:0007669"/>
    <property type="project" value="TreeGrafter"/>
</dbReference>
<evidence type="ECO:0000256" key="4">
    <source>
        <dbReference type="ARBA" id="ARBA00023212"/>
    </source>
</evidence>
<feature type="coiled-coil region" evidence="5">
    <location>
        <begin position="127"/>
        <end position="208"/>
    </location>
</feature>
<dbReference type="PANTHER" id="PTHR28520:SF2">
    <property type="entry name" value="MITOTIC-SPINDLE ORGANIZING PROTEIN 1"/>
    <property type="match status" value="1"/>
</dbReference>
<evidence type="ECO:0000256" key="1">
    <source>
        <dbReference type="ARBA" id="ARBA00004267"/>
    </source>
</evidence>
<evidence type="ECO:0000313" key="7">
    <source>
        <dbReference type="Proteomes" id="UP000821853"/>
    </source>
</evidence>
<dbReference type="GO" id="GO:0005813">
    <property type="term" value="C:centrosome"/>
    <property type="evidence" value="ECO:0007669"/>
    <property type="project" value="TreeGrafter"/>
</dbReference>
<name>A0A9J6FXP1_HAELO</name>
<comment type="caution">
    <text evidence="6">The sequence shown here is derived from an EMBL/GenBank/DDBJ whole genome shotgun (WGS) entry which is preliminary data.</text>
</comment>
<dbReference type="InterPro" id="IPR022214">
    <property type="entry name" value="MZT1"/>
</dbReference>
<dbReference type="GO" id="GO:0090307">
    <property type="term" value="P:mitotic spindle assembly"/>
    <property type="evidence" value="ECO:0007669"/>
    <property type="project" value="TreeGrafter"/>
</dbReference>
<sequence>MSQLLNTGLDAYSLALCIRLCESGTNPEALAGLIKDLRAKAGPKVTTWLWAVMKLLLLSHGQASVERGFSTNKQVAVENLAELSYIFKRVICEAVKNHGGLLNVSISKELKASVRQARHRYAAYLDEQKKQALSRQATSKRKELEQELDKMLGRRSKLQKTLKCLLESADRFSEEAEAKNDLTYLVKANSFRRTAKEKELEIASVEKEIHAKTALLS</sequence>
<dbReference type="GO" id="GO:0005819">
    <property type="term" value="C:spindle"/>
    <property type="evidence" value="ECO:0007669"/>
    <property type="project" value="TreeGrafter"/>
</dbReference>
<dbReference type="GO" id="GO:0033566">
    <property type="term" value="P:gamma-tubulin complex localization"/>
    <property type="evidence" value="ECO:0007669"/>
    <property type="project" value="InterPro"/>
</dbReference>
<dbReference type="Pfam" id="PF12554">
    <property type="entry name" value="MOZART1"/>
    <property type="match status" value="1"/>
</dbReference>
<protein>
    <submittedName>
        <fullName evidence="6">Uncharacterized protein</fullName>
    </submittedName>
</protein>
<gene>
    <name evidence="6" type="ORF">HPB48_022103</name>
</gene>
<dbReference type="EMBL" id="JABSTR010000004">
    <property type="protein sequence ID" value="KAH9366804.1"/>
    <property type="molecule type" value="Genomic_DNA"/>
</dbReference>
<accession>A0A9J6FXP1</accession>
<dbReference type="OrthoDB" id="6435013at2759"/>
<dbReference type="GO" id="GO:0000931">
    <property type="term" value="C:gamma-tubulin ring complex"/>
    <property type="evidence" value="ECO:0007669"/>
    <property type="project" value="InterPro"/>
</dbReference>
<keyword evidence="4" id="KW-0206">Cytoskeleton</keyword>
<comment type="subcellular location">
    <subcellularLocation>
        <location evidence="1">Cytoplasm</location>
        <location evidence="1">Cytoskeleton</location>
        <location evidence="1">Microtubule organizing center</location>
    </subcellularLocation>
</comment>
<dbReference type="GO" id="GO:0051415">
    <property type="term" value="P:microtubule nucleation by interphase microtubule organizing center"/>
    <property type="evidence" value="ECO:0007669"/>
    <property type="project" value="TreeGrafter"/>
</dbReference>
<evidence type="ECO:0000256" key="2">
    <source>
        <dbReference type="ARBA" id="ARBA00011015"/>
    </source>
</evidence>
<dbReference type="VEuPathDB" id="VectorBase:HLOH_050472"/>
<evidence type="ECO:0000256" key="5">
    <source>
        <dbReference type="SAM" id="Coils"/>
    </source>
</evidence>
<evidence type="ECO:0000313" key="6">
    <source>
        <dbReference type="EMBL" id="KAH9366804.1"/>
    </source>
</evidence>
<organism evidence="6 7">
    <name type="scientific">Haemaphysalis longicornis</name>
    <name type="common">Bush tick</name>
    <dbReference type="NCBI Taxonomy" id="44386"/>
    <lineage>
        <taxon>Eukaryota</taxon>
        <taxon>Metazoa</taxon>
        <taxon>Ecdysozoa</taxon>
        <taxon>Arthropoda</taxon>
        <taxon>Chelicerata</taxon>
        <taxon>Arachnida</taxon>
        <taxon>Acari</taxon>
        <taxon>Parasitiformes</taxon>
        <taxon>Ixodida</taxon>
        <taxon>Ixodoidea</taxon>
        <taxon>Ixodidae</taxon>
        <taxon>Haemaphysalinae</taxon>
        <taxon>Haemaphysalis</taxon>
    </lineage>
</organism>
<keyword evidence="3" id="KW-0963">Cytoplasm</keyword>
<proteinExistence type="inferred from homology"/>
<dbReference type="Proteomes" id="UP000821853">
    <property type="component" value="Chromosome 2"/>
</dbReference>
<comment type="similarity">
    <text evidence="2">Belongs to the MOZART1 family.</text>
</comment>
<keyword evidence="7" id="KW-1185">Reference proteome</keyword>
<keyword evidence="5" id="KW-0175">Coiled coil</keyword>